<evidence type="ECO:0000256" key="4">
    <source>
        <dbReference type="ARBA" id="ARBA00011857"/>
    </source>
</evidence>
<dbReference type="Gene3D" id="1.10.286.10">
    <property type="match status" value="1"/>
</dbReference>
<dbReference type="PANTHER" id="PTHR11109:SF7">
    <property type="entry name" value="GTP CYCLOHYDROLASE 1"/>
    <property type="match status" value="1"/>
</dbReference>
<dbReference type="AlphaFoldDB" id="A0A6P2CQY7"/>
<dbReference type="NCBIfam" id="NF006825">
    <property type="entry name" value="PRK09347.1-2"/>
    <property type="match status" value="1"/>
</dbReference>
<proteinExistence type="inferred from homology"/>
<dbReference type="NCBIfam" id="NF006826">
    <property type="entry name" value="PRK09347.1-3"/>
    <property type="match status" value="1"/>
</dbReference>
<dbReference type="HAMAP" id="MF_00223">
    <property type="entry name" value="FolE"/>
    <property type="match status" value="1"/>
</dbReference>
<feature type="binding site" evidence="7">
    <location>
        <position position="173"/>
    </location>
    <ligand>
        <name>Zn(2+)</name>
        <dbReference type="ChEBI" id="CHEBI:29105"/>
    </ligand>
</feature>
<accession>A0A6P2CQY7</accession>
<evidence type="ECO:0000256" key="5">
    <source>
        <dbReference type="ARBA" id="ARBA00022563"/>
    </source>
</evidence>
<keyword evidence="11" id="KW-1185">Reference proteome</keyword>
<dbReference type="FunFam" id="3.30.1130.10:FF:000001">
    <property type="entry name" value="GTP cyclohydrolase 1"/>
    <property type="match status" value="1"/>
</dbReference>
<dbReference type="Pfam" id="PF01227">
    <property type="entry name" value="GTP_cyclohydroI"/>
    <property type="match status" value="1"/>
</dbReference>
<evidence type="ECO:0000313" key="10">
    <source>
        <dbReference type="EMBL" id="VTR90736.1"/>
    </source>
</evidence>
<evidence type="ECO:0000256" key="6">
    <source>
        <dbReference type="ARBA" id="ARBA00022801"/>
    </source>
</evidence>
<comment type="similarity">
    <text evidence="3 7">Belongs to the GTP cyclohydrolase I family.</text>
</comment>
<dbReference type="Proteomes" id="UP000464178">
    <property type="component" value="Chromosome"/>
</dbReference>
<keyword evidence="7" id="KW-0862">Zinc</keyword>
<dbReference type="GO" id="GO:0006729">
    <property type="term" value="P:tetrahydrobiopterin biosynthetic process"/>
    <property type="evidence" value="ECO:0007669"/>
    <property type="project" value="TreeGrafter"/>
</dbReference>
<dbReference type="FunFam" id="1.10.286.10:FF:000001">
    <property type="entry name" value="GTP cyclohydrolase 1"/>
    <property type="match status" value="1"/>
</dbReference>
<feature type="binding site" evidence="7">
    <location>
        <position position="102"/>
    </location>
    <ligand>
        <name>Zn(2+)</name>
        <dbReference type="ChEBI" id="CHEBI:29105"/>
    </ligand>
</feature>
<organism evidence="10 11">
    <name type="scientific">Gemmata massiliana</name>
    <dbReference type="NCBI Taxonomy" id="1210884"/>
    <lineage>
        <taxon>Bacteria</taxon>
        <taxon>Pseudomonadati</taxon>
        <taxon>Planctomycetota</taxon>
        <taxon>Planctomycetia</taxon>
        <taxon>Gemmatales</taxon>
        <taxon>Gemmataceae</taxon>
        <taxon>Gemmata</taxon>
    </lineage>
</organism>
<dbReference type="KEGG" id="gms:SOIL9_69780"/>
<comment type="subunit">
    <text evidence="7">Homopolymer.</text>
</comment>
<dbReference type="InterPro" id="IPR001474">
    <property type="entry name" value="GTP_CycHdrlase_I"/>
</dbReference>
<feature type="region of interest" description="Disordered" evidence="8">
    <location>
        <begin position="1"/>
        <end position="22"/>
    </location>
</feature>
<comment type="catalytic activity">
    <reaction evidence="1 7">
        <text>GTP + H2O = 7,8-dihydroneopterin 3'-triphosphate + formate + H(+)</text>
        <dbReference type="Rhea" id="RHEA:17473"/>
        <dbReference type="ChEBI" id="CHEBI:15377"/>
        <dbReference type="ChEBI" id="CHEBI:15378"/>
        <dbReference type="ChEBI" id="CHEBI:15740"/>
        <dbReference type="ChEBI" id="CHEBI:37565"/>
        <dbReference type="ChEBI" id="CHEBI:58462"/>
        <dbReference type="EC" id="3.5.4.16"/>
    </reaction>
</comment>
<evidence type="ECO:0000256" key="3">
    <source>
        <dbReference type="ARBA" id="ARBA00008085"/>
    </source>
</evidence>
<evidence type="ECO:0000256" key="1">
    <source>
        <dbReference type="ARBA" id="ARBA00001052"/>
    </source>
</evidence>
<dbReference type="NCBIfam" id="TIGR00063">
    <property type="entry name" value="folE"/>
    <property type="match status" value="1"/>
</dbReference>
<dbReference type="InterPro" id="IPR043133">
    <property type="entry name" value="GTP-CH-I_C/QueF"/>
</dbReference>
<dbReference type="GO" id="GO:0005525">
    <property type="term" value="F:GTP binding"/>
    <property type="evidence" value="ECO:0007669"/>
    <property type="project" value="UniProtKB-KW"/>
</dbReference>
<dbReference type="GO" id="GO:0046654">
    <property type="term" value="P:tetrahydrofolate biosynthetic process"/>
    <property type="evidence" value="ECO:0007669"/>
    <property type="project" value="UniProtKB-UniRule"/>
</dbReference>
<keyword evidence="6 7" id="KW-0378">Hydrolase</keyword>
<dbReference type="GO" id="GO:0005737">
    <property type="term" value="C:cytoplasm"/>
    <property type="evidence" value="ECO:0007669"/>
    <property type="project" value="TreeGrafter"/>
</dbReference>
<dbReference type="PROSITE" id="PS00860">
    <property type="entry name" value="GTP_CYCLOHYDROL_1_2"/>
    <property type="match status" value="1"/>
</dbReference>
<dbReference type="PROSITE" id="PS00859">
    <property type="entry name" value="GTP_CYCLOHYDROL_1_1"/>
    <property type="match status" value="1"/>
</dbReference>
<dbReference type="PANTHER" id="PTHR11109">
    <property type="entry name" value="GTP CYCLOHYDROLASE I"/>
    <property type="match status" value="1"/>
</dbReference>
<evidence type="ECO:0000313" key="11">
    <source>
        <dbReference type="Proteomes" id="UP000464178"/>
    </source>
</evidence>
<dbReference type="EMBL" id="LR593886">
    <property type="protein sequence ID" value="VTR90736.1"/>
    <property type="molecule type" value="Genomic_DNA"/>
</dbReference>
<dbReference type="InterPro" id="IPR020602">
    <property type="entry name" value="GTP_CycHdrlase_I_dom"/>
</dbReference>
<evidence type="ECO:0000256" key="8">
    <source>
        <dbReference type="SAM" id="MobiDB-lite"/>
    </source>
</evidence>
<dbReference type="UniPathway" id="UPA00848">
    <property type="reaction ID" value="UER00151"/>
</dbReference>
<keyword evidence="7" id="KW-0342">GTP-binding</keyword>
<keyword evidence="7" id="KW-0547">Nucleotide-binding</keyword>
<dbReference type="InterPro" id="IPR043134">
    <property type="entry name" value="GTP-CH-I_N"/>
</dbReference>
<feature type="domain" description="GTP cyclohydrolase I" evidence="9">
    <location>
        <begin position="34"/>
        <end position="209"/>
    </location>
</feature>
<dbReference type="InterPro" id="IPR018234">
    <property type="entry name" value="GTP_CycHdrlase_I_CS"/>
</dbReference>
<keyword evidence="5 7" id="KW-0554">One-carbon metabolism</keyword>
<evidence type="ECO:0000259" key="9">
    <source>
        <dbReference type="Pfam" id="PF01227"/>
    </source>
</evidence>
<dbReference type="Gene3D" id="3.30.1130.10">
    <property type="match status" value="1"/>
</dbReference>
<keyword evidence="7" id="KW-0479">Metal-binding</keyword>
<evidence type="ECO:0000256" key="7">
    <source>
        <dbReference type="HAMAP-Rule" id="MF_00223"/>
    </source>
</evidence>
<evidence type="ECO:0000256" key="2">
    <source>
        <dbReference type="ARBA" id="ARBA00005080"/>
    </source>
</evidence>
<dbReference type="EC" id="3.5.4.16" evidence="7"/>
<dbReference type="SUPFAM" id="SSF55620">
    <property type="entry name" value="Tetrahydrobiopterin biosynthesis enzymes-like"/>
    <property type="match status" value="1"/>
</dbReference>
<feature type="binding site" evidence="7">
    <location>
        <position position="105"/>
    </location>
    <ligand>
        <name>Zn(2+)</name>
        <dbReference type="ChEBI" id="CHEBI:29105"/>
    </ligand>
</feature>
<dbReference type="GO" id="GO:0006730">
    <property type="term" value="P:one-carbon metabolic process"/>
    <property type="evidence" value="ECO:0007669"/>
    <property type="project" value="UniProtKB-UniRule"/>
</dbReference>
<dbReference type="GO" id="GO:0008270">
    <property type="term" value="F:zinc ion binding"/>
    <property type="evidence" value="ECO:0007669"/>
    <property type="project" value="UniProtKB-UniRule"/>
</dbReference>
<dbReference type="GO" id="GO:0003934">
    <property type="term" value="F:GTP cyclohydrolase I activity"/>
    <property type="evidence" value="ECO:0007669"/>
    <property type="project" value="UniProtKB-UniRule"/>
</dbReference>
<reference evidence="10 11" key="1">
    <citation type="submission" date="2019-05" db="EMBL/GenBank/DDBJ databases">
        <authorList>
            <consortium name="Science for Life Laboratories"/>
        </authorList>
    </citation>
    <scope>NUCLEOTIDE SEQUENCE [LARGE SCALE GENOMIC DNA]</scope>
    <source>
        <strain evidence="10">Soil9</strain>
    </source>
</reference>
<sequence length="212" mass="23502">MSKTTHSAVPCEADEAPRPPNHMPALTVDHERLRHAVREILIAVGENPDREGLLETPDRVARMYAEIFSGLRTDPAIYLQKTFTQKHDEMVLVKDIEFSSCCEHHLLPFLGKAHIAYLPNGQIVGLSKLARVVEAVAKRPQVQERMTEEIADLIMTHLNARGVGVVIEASHSCMTIRGVRKPGAMTITSSMRGGFLDNPATRAEMMALVFGR</sequence>
<comment type="pathway">
    <text evidence="2 7">Cofactor biosynthesis; 7,8-dihydroneopterin triphosphate biosynthesis; 7,8-dihydroneopterin triphosphate from GTP: step 1/1.</text>
</comment>
<protein>
    <recommendedName>
        <fullName evidence="7">GTP cyclohydrolase 1</fullName>
        <ecNumber evidence="7">3.5.4.16</ecNumber>
    </recommendedName>
    <alternativeName>
        <fullName evidence="7">GTP cyclohydrolase I</fullName>
        <shortName evidence="7">GTP-CH-I</shortName>
    </alternativeName>
</protein>
<comment type="subunit">
    <text evidence="4">Toroid-shaped homodecamer, composed of two pentamers of five dimers.</text>
</comment>
<name>A0A6P2CQY7_9BACT</name>
<gene>
    <name evidence="7" type="primary">folE</name>
    <name evidence="10" type="ORF">SOIL9_69780</name>
</gene>